<organism evidence="2 3">
    <name type="scientific">Rhodofomes roseus</name>
    <dbReference type="NCBI Taxonomy" id="34475"/>
    <lineage>
        <taxon>Eukaryota</taxon>
        <taxon>Fungi</taxon>
        <taxon>Dikarya</taxon>
        <taxon>Basidiomycota</taxon>
        <taxon>Agaricomycotina</taxon>
        <taxon>Agaricomycetes</taxon>
        <taxon>Polyporales</taxon>
        <taxon>Rhodofomes</taxon>
    </lineage>
</organism>
<dbReference type="Gene3D" id="3.80.10.10">
    <property type="entry name" value="Ribonuclease Inhibitor"/>
    <property type="match status" value="1"/>
</dbReference>
<dbReference type="PROSITE" id="PS50181">
    <property type="entry name" value="FBOX"/>
    <property type="match status" value="1"/>
</dbReference>
<evidence type="ECO:0000313" key="3">
    <source>
        <dbReference type="Proteomes" id="UP000814176"/>
    </source>
</evidence>
<dbReference type="InterPro" id="IPR001810">
    <property type="entry name" value="F-box_dom"/>
</dbReference>
<feature type="domain" description="F-box" evidence="1">
    <location>
        <begin position="1"/>
        <end position="47"/>
    </location>
</feature>
<dbReference type="PANTHER" id="PTHR38926">
    <property type="entry name" value="F-BOX DOMAIN CONTAINING PROTEIN, EXPRESSED"/>
    <property type="match status" value="1"/>
</dbReference>
<sequence length="447" mass="50255">MSLPAELLAHVFVLGSEDDFMLPLAVSHVCRAWRALALHTPALWRRVVLDGRLHMWQQRILRAKACTLDIQLAPHPQDFGDVVVMPILDAYTVMQYLSIVTPLIPRWRSLDIRFDAYAPLLWNAALSACFVQGPAAHAPSMRELILIYPGNDDTREFLLFNGSAPRLRRVTLCGIRLTWARSLFQDLEYLDYTHHGFTRGQDAAAEVLAMLRVSARLYELRLSFPWRGDSHSVASHSVPLTVALPRLLTLVLTVEGPGIPNAFLTVLAHASCPALRTLRLYSTYPFHRPSLFPHLRHVSRVLPPLPALEVLHIEHGWLDPRFIFPLLLSLPRLRHLTLKGVRVTGPFLVGLAENLYARRAHTSLASRLKLLEVIGCDLLAAEDIVQAFRLKPGWSRHGIETILIRDCPGIGPTALGKLGTLGMDVRIWPAGTRSENTAQRKVLYRQI</sequence>
<accession>A0ABQ8KSV9</accession>
<dbReference type="SUPFAM" id="SSF52047">
    <property type="entry name" value="RNI-like"/>
    <property type="match status" value="1"/>
</dbReference>
<dbReference type="PANTHER" id="PTHR38926:SF5">
    <property type="entry name" value="F-BOX AND LEUCINE-RICH REPEAT PROTEIN 6"/>
    <property type="match status" value="1"/>
</dbReference>
<dbReference type="Pfam" id="PF12937">
    <property type="entry name" value="F-box-like"/>
    <property type="match status" value="1"/>
</dbReference>
<proteinExistence type="predicted"/>
<dbReference type="SUPFAM" id="SSF81383">
    <property type="entry name" value="F-box domain"/>
    <property type="match status" value="1"/>
</dbReference>
<dbReference type="EMBL" id="JADCUA010000003">
    <property type="protein sequence ID" value="KAH9841900.1"/>
    <property type="molecule type" value="Genomic_DNA"/>
</dbReference>
<dbReference type="GeneID" id="71998754"/>
<protein>
    <recommendedName>
        <fullName evidence="1">F-box domain-containing protein</fullName>
    </recommendedName>
</protein>
<comment type="caution">
    <text evidence="2">The sequence shown here is derived from an EMBL/GenBank/DDBJ whole genome shotgun (WGS) entry which is preliminary data.</text>
</comment>
<evidence type="ECO:0000259" key="1">
    <source>
        <dbReference type="PROSITE" id="PS50181"/>
    </source>
</evidence>
<reference evidence="2 3" key="1">
    <citation type="journal article" date="2021" name="Environ. Microbiol.">
        <title>Gene family expansions and transcriptome signatures uncover fungal adaptations to wood decay.</title>
        <authorList>
            <person name="Hage H."/>
            <person name="Miyauchi S."/>
            <person name="Viragh M."/>
            <person name="Drula E."/>
            <person name="Min B."/>
            <person name="Chaduli D."/>
            <person name="Navarro D."/>
            <person name="Favel A."/>
            <person name="Norest M."/>
            <person name="Lesage-Meessen L."/>
            <person name="Balint B."/>
            <person name="Merenyi Z."/>
            <person name="de Eugenio L."/>
            <person name="Morin E."/>
            <person name="Martinez A.T."/>
            <person name="Baldrian P."/>
            <person name="Stursova M."/>
            <person name="Martinez M.J."/>
            <person name="Novotny C."/>
            <person name="Magnuson J.K."/>
            <person name="Spatafora J.W."/>
            <person name="Maurice S."/>
            <person name="Pangilinan J."/>
            <person name="Andreopoulos W."/>
            <person name="LaButti K."/>
            <person name="Hundley H."/>
            <person name="Na H."/>
            <person name="Kuo A."/>
            <person name="Barry K."/>
            <person name="Lipzen A."/>
            <person name="Henrissat B."/>
            <person name="Riley R."/>
            <person name="Ahrendt S."/>
            <person name="Nagy L.G."/>
            <person name="Grigoriev I.V."/>
            <person name="Martin F."/>
            <person name="Rosso M.N."/>
        </authorList>
    </citation>
    <scope>NUCLEOTIDE SEQUENCE [LARGE SCALE GENOMIC DNA]</scope>
    <source>
        <strain evidence="2 3">CIRM-BRFM 1785</strain>
    </source>
</reference>
<dbReference type="InterPro" id="IPR036047">
    <property type="entry name" value="F-box-like_dom_sf"/>
</dbReference>
<dbReference type="InterPro" id="IPR032675">
    <property type="entry name" value="LRR_dom_sf"/>
</dbReference>
<gene>
    <name evidence="2" type="ORF">C8Q71DRAFT_353213</name>
</gene>
<keyword evidence="3" id="KW-1185">Reference proteome</keyword>
<dbReference type="Gene3D" id="1.20.1280.50">
    <property type="match status" value="1"/>
</dbReference>
<dbReference type="RefSeq" id="XP_047783199.1">
    <property type="nucleotide sequence ID" value="XM_047918022.1"/>
</dbReference>
<name>A0ABQ8KSV9_9APHY</name>
<evidence type="ECO:0000313" key="2">
    <source>
        <dbReference type="EMBL" id="KAH9841900.1"/>
    </source>
</evidence>
<dbReference type="Proteomes" id="UP000814176">
    <property type="component" value="Unassembled WGS sequence"/>
</dbReference>